<dbReference type="InterPro" id="IPR017441">
    <property type="entry name" value="Protein_kinase_ATP_BS"/>
</dbReference>
<dbReference type="Gene3D" id="1.20.5.110">
    <property type="match status" value="1"/>
</dbReference>
<evidence type="ECO:0000256" key="10">
    <source>
        <dbReference type="ARBA" id="ARBA00022741"/>
    </source>
</evidence>
<dbReference type="GO" id="GO:0004674">
    <property type="term" value="F:protein serine/threonine kinase activity"/>
    <property type="evidence" value="ECO:0007669"/>
    <property type="project" value="UniProtKB-KW"/>
</dbReference>
<evidence type="ECO:0000256" key="8">
    <source>
        <dbReference type="ARBA" id="ARBA00022703"/>
    </source>
</evidence>
<protein>
    <recommendedName>
        <fullName evidence="17">Ras association domain-containing protein 5</fullName>
    </recommendedName>
    <alternativeName>
        <fullName evidence="18">New ras effector 1</fullName>
    </alternativeName>
</protein>
<dbReference type="STRING" id="333673.A0A3M0JES0"/>
<evidence type="ECO:0000256" key="15">
    <source>
        <dbReference type="ARBA" id="ARBA00023212"/>
    </source>
</evidence>
<dbReference type="Proteomes" id="UP000269221">
    <property type="component" value="Unassembled WGS sequence"/>
</dbReference>
<dbReference type="InterPro" id="IPR051180">
    <property type="entry name" value="IKK"/>
</dbReference>
<dbReference type="SMART" id="SM00314">
    <property type="entry name" value="RA"/>
    <property type="match status" value="1"/>
</dbReference>
<keyword evidence="9" id="KW-0479">Metal-binding</keyword>
<gene>
    <name evidence="24" type="ORF">DUI87_24017</name>
</gene>
<dbReference type="Pfam" id="PF00788">
    <property type="entry name" value="RA"/>
    <property type="match status" value="1"/>
</dbReference>
<dbReference type="SMART" id="SM00220">
    <property type="entry name" value="S_TKc"/>
    <property type="match status" value="1"/>
</dbReference>
<name>A0A3M0JES0_HIRRU</name>
<keyword evidence="25" id="KW-1185">Reference proteome</keyword>
<evidence type="ECO:0000256" key="14">
    <source>
        <dbReference type="ARBA" id="ARBA00022840"/>
    </source>
</evidence>
<dbReference type="GO" id="GO:0010628">
    <property type="term" value="P:positive regulation of gene expression"/>
    <property type="evidence" value="ECO:0007669"/>
    <property type="project" value="UniProtKB-ARBA"/>
</dbReference>
<dbReference type="FunFam" id="3.30.200.20:FF:000106">
    <property type="entry name" value="serine/threonine-protein kinase TBK1 isoform X1"/>
    <property type="match status" value="1"/>
</dbReference>
<evidence type="ECO:0000313" key="24">
    <source>
        <dbReference type="EMBL" id="RMB99284.1"/>
    </source>
</evidence>
<evidence type="ECO:0000256" key="19">
    <source>
        <dbReference type="PROSITE-ProRule" id="PRU10141"/>
    </source>
</evidence>
<comment type="subcellular location">
    <subcellularLocation>
        <location evidence="1">Cytoplasm</location>
        <location evidence="1">Cytoskeleton</location>
    </subcellularLocation>
</comment>
<dbReference type="PROSITE" id="PS50951">
    <property type="entry name" value="SARAH"/>
    <property type="match status" value="1"/>
</dbReference>
<dbReference type="CDD" id="cd17128">
    <property type="entry name" value="Ubl_IKKE"/>
    <property type="match status" value="1"/>
</dbReference>
<organism evidence="24 25">
    <name type="scientific">Hirundo rustica rustica</name>
    <dbReference type="NCBI Taxonomy" id="333673"/>
    <lineage>
        <taxon>Eukaryota</taxon>
        <taxon>Metazoa</taxon>
        <taxon>Chordata</taxon>
        <taxon>Craniata</taxon>
        <taxon>Vertebrata</taxon>
        <taxon>Euteleostomi</taxon>
        <taxon>Archelosauria</taxon>
        <taxon>Archosauria</taxon>
        <taxon>Dinosauria</taxon>
        <taxon>Saurischia</taxon>
        <taxon>Theropoda</taxon>
        <taxon>Coelurosauria</taxon>
        <taxon>Aves</taxon>
        <taxon>Neognathae</taxon>
        <taxon>Neoaves</taxon>
        <taxon>Telluraves</taxon>
        <taxon>Australaves</taxon>
        <taxon>Passeriformes</taxon>
        <taxon>Sylvioidea</taxon>
        <taxon>Hirundinidae</taxon>
        <taxon>Hirundo</taxon>
    </lineage>
</organism>
<dbReference type="GO" id="GO:0005737">
    <property type="term" value="C:cytoplasm"/>
    <property type="evidence" value="ECO:0007669"/>
    <property type="project" value="TreeGrafter"/>
</dbReference>
<dbReference type="Gene3D" id="3.10.20.90">
    <property type="entry name" value="Phosphatidylinositol 3-kinase Catalytic Subunit, Chain A, domain 1"/>
    <property type="match status" value="2"/>
</dbReference>
<comment type="caution">
    <text evidence="24">The sequence shown here is derived from an EMBL/GenBank/DDBJ whole genome shotgun (WGS) entry which is preliminary data.</text>
</comment>
<dbReference type="InterPro" id="IPR011009">
    <property type="entry name" value="Kinase-like_dom_sf"/>
</dbReference>
<evidence type="ECO:0000256" key="16">
    <source>
        <dbReference type="ARBA" id="ARBA00063307"/>
    </source>
</evidence>
<comment type="subunit">
    <text evidence="16">Interacts directly with activated HRAS; a RASSF5-STK4/MST1 complex probably associates with activated HRAS. Interacts with KRAS. Probably interacts with Ras-like GTPases RRAS, MRAS, RAP1B, RAP2A and RALA. Interacts with RRAS2. Can self-associate. Interacts with RSSF1 isoform A. The RSSF1 isoform A-RSSF5 heterodimer probably mediates the association of RSSF1 with HRAS. Isoform 2 interacts with activated RAP1A and ITGAL/LFA-1. Binds STK4/MST1, inhibiting STK4/MST1 autoactivation.</text>
</comment>
<evidence type="ECO:0000256" key="9">
    <source>
        <dbReference type="ARBA" id="ARBA00022723"/>
    </source>
</evidence>
<sequence length="1092" mass="125138">MQSTPSYLWSTEDLLGQGATASVYKARNKKSGELVAVKVFNNASYLRPQEVQMREFEMLRKLNHKNIVKLFAVEETGSSKQKVLVMEYCSSGSLLNVLEEPANAFGLAESEFLIVLQCVVAGMNHLRENGVVHRDIKPGNIMRLVGEDGRSIYKLTDFGAARELEDDEKFVSVYGTEEYLHPDVYERAVLRKPQQKAFGVTVDLWSIGVTFYHAATGSLPFVPFGGPRRNKEIISAGAGSERFPSHRYKITTEKPPGAIAGIQRQENGSIEWSYELPITCRLSAGLKDQLIPILANILEVDQEKCWGFDQFFAGTNDILHRIVVDVFSLQQASSHRIYIHSYNTTTMFLDAVFKQTNIVPHHQEYFFEGHLYELDPNLQARHFCRTTESSPLTLLSTSEQPEDVVGVQYRDRPGSAQCLAQVLAVPFATQSAVGAAHQTLRVGQALRRGRELLARGLHWVMCEAVPAGSRAPAGLDVLRTRLRRVDEELSQCSRSIFDFQGALDGILAELAKDGQQVHEDKSIQQIECCLEKMQVIYKQFKRARTCLRLGYNEEQIHKLDKLNLGSLARRVLSIFQNGCVQQYQEALALHSSRMRKVCEIKKHLKRLSNRISSCSVEMMECQDCLQGELLEQMRSVTCDLQLNNSIIERKEEMIGSWAGLASAAGDKELFTEFFTELFTEFFTELFTEFFTEFFTKFFTELFTEFFTEFFTELFAKLFAKFFTEFFTELFANLFTKLFAKFFAEFFTKLFTKLFTEFFTKLFAKFFAKFFTELFTKLFTEFFTEFFAKFFTEVSTKLFTEFSTKLFAEFFTELFSEALLAAAAPWDTAPFAYTCHQECRSLIQLDCRRCQSQLSPENTALPPARSQNATQTVEEEKPEPPTVQEIKQKIEKYNAKVTNCLLMKLNDDGTYTGFIKVHLKLRRPVTVPAGIRPQSIYDALKEVNLAEMTDKRTSFYLPLDAIKQLHISSTTTVSEVIQGLLKKFMVVDNPQKFALFKEMRKDGQVLFQKLPLTEYPLYLRLLAGPDTDVLSFVLKENETGEVEWDAFSIPELQNFLMILDKEEKDKIQQVHRKYERFKQRLQQTLKEARGKPG</sequence>
<dbReference type="SUPFAM" id="SSF54236">
    <property type="entry name" value="Ubiquitin-like"/>
    <property type="match status" value="1"/>
</dbReference>
<dbReference type="GO" id="GO:0005874">
    <property type="term" value="C:microtubule"/>
    <property type="evidence" value="ECO:0007669"/>
    <property type="project" value="UniProtKB-KW"/>
</dbReference>
<dbReference type="InterPro" id="IPR000159">
    <property type="entry name" value="RA_dom"/>
</dbReference>
<keyword evidence="12" id="KW-0418">Kinase</keyword>
<dbReference type="PROSITE" id="PS50011">
    <property type="entry name" value="PROTEIN_KINASE_DOM"/>
    <property type="match status" value="1"/>
</dbReference>
<feature type="binding site" evidence="19">
    <location>
        <position position="38"/>
    </location>
    <ligand>
        <name>ATP</name>
        <dbReference type="ChEBI" id="CHEBI:30616"/>
    </ligand>
</feature>
<evidence type="ECO:0000313" key="25">
    <source>
        <dbReference type="Proteomes" id="UP000269221"/>
    </source>
</evidence>
<dbReference type="FunFam" id="3.10.20.90:FF:000112">
    <property type="entry name" value="TANK binding kinase TBK1"/>
    <property type="match status" value="1"/>
</dbReference>
<dbReference type="GO" id="GO:0009967">
    <property type="term" value="P:positive regulation of signal transduction"/>
    <property type="evidence" value="ECO:0007669"/>
    <property type="project" value="UniProtKB-ARBA"/>
</dbReference>
<dbReference type="Pfam" id="PF18394">
    <property type="entry name" value="TBK1_CCD1"/>
    <property type="match status" value="1"/>
</dbReference>
<keyword evidence="14 19" id="KW-0067">ATP-binding</keyword>
<dbReference type="AlphaFoldDB" id="A0A3M0JES0"/>
<dbReference type="GO" id="GO:0006915">
    <property type="term" value="P:apoptotic process"/>
    <property type="evidence" value="ECO:0007669"/>
    <property type="project" value="UniProtKB-KW"/>
</dbReference>
<evidence type="ECO:0000256" key="1">
    <source>
        <dbReference type="ARBA" id="ARBA00004245"/>
    </source>
</evidence>
<keyword evidence="10 19" id="KW-0547">Nucleotide-binding</keyword>
<evidence type="ECO:0000256" key="4">
    <source>
        <dbReference type="ARBA" id="ARBA00022527"/>
    </source>
</evidence>
<dbReference type="GO" id="GO:0006950">
    <property type="term" value="P:response to stress"/>
    <property type="evidence" value="ECO:0007669"/>
    <property type="project" value="UniProtKB-ARBA"/>
</dbReference>
<dbReference type="EMBL" id="QRBI01000149">
    <property type="protein sequence ID" value="RMB99284.1"/>
    <property type="molecule type" value="Genomic_DNA"/>
</dbReference>
<dbReference type="CDD" id="cd21892">
    <property type="entry name" value="SARAH_RASSF5"/>
    <property type="match status" value="1"/>
</dbReference>
<dbReference type="SUPFAM" id="SSF56112">
    <property type="entry name" value="Protein kinase-like (PK-like)"/>
    <property type="match status" value="1"/>
</dbReference>
<feature type="domain" description="Protein kinase" evidence="21">
    <location>
        <begin position="9"/>
        <end position="323"/>
    </location>
</feature>
<reference evidence="24 25" key="1">
    <citation type="submission" date="2018-07" db="EMBL/GenBank/DDBJ databases">
        <title>A high quality draft genome assembly of the barn swallow (H. rustica rustica).</title>
        <authorList>
            <person name="Formenti G."/>
            <person name="Chiara M."/>
            <person name="Poveda L."/>
            <person name="Francoijs K.-J."/>
            <person name="Bonisoli-Alquati A."/>
            <person name="Canova L."/>
            <person name="Gianfranceschi L."/>
            <person name="Horner D.S."/>
            <person name="Saino N."/>
        </authorList>
    </citation>
    <scope>NUCLEOTIDE SEQUENCE [LARGE SCALE GENOMIC DNA]</scope>
    <source>
        <strain evidence="24">Chelidonia</strain>
        <tissue evidence="24">Blood</tissue>
    </source>
</reference>
<keyword evidence="13" id="KW-0862">Zinc</keyword>
<feature type="domain" description="SARAH" evidence="23">
    <location>
        <begin position="1040"/>
        <end position="1087"/>
    </location>
</feature>
<evidence type="ECO:0000256" key="20">
    <source>
        <dbReference type="SAM" id="MobiDB-lite"/>
    </source>
</evidence>
<proteinExistence type="inferred from homology"/>
<keyword evidence="15" id="KW-0206">Cytoskeleton</keyword>
<dbReference type="Gene3D" id="1.10.510.10">
    <property type="entry name" value="Transferase(Phosphotransferase) domain 1"/>
    <property type="match status" value="1"/>
</dbReference>
<keyword evidence="6" id="KW-0808">Transferase</keyword>
<dbReference type="InterPro" id="IPR033623">
    <property type="entry name" value="RASSF5_RA"/>
</dbReference>
<evidence type="ECO:0000256" key="7">
    <source>
        <dbReference type="ARBA" id="ARBA00022701"/>
    </source>
</evidence>
<keyword evidence="3" id="KW-0963">Cytoplasm</keyword>
<dbReference type="PROSITE" id="PS00107">
    <property type="entry name" value="PROTEIN_KINASE_ATP"/>
    <property type="match status" value="1"/>
</dbReference>
<evidence type="ECO:0000259" key="23">
    <source>
        <dbReference type="PROSITE" id="PS50951"/>
    </source>
</evidence>
<dbReference type="PANTHER" id="PTHR22969:SF10">
    <property type="entry name" value="INHIBITOR OF NUCLEAR FACTOR KAPPA-B KINASE SUBUNIT EPSILON"/>
    <property type="match status" value="1"/>
</dbReference>
<dbReference type="OrthoDB" id="10013850at2759"/>
<dbReference type="GO" id="GO:0045089">
    <property type="term" value="P:positive regulation of innate immune response"/>
    <property type="evidence" value="ECO:0007669"/>
    <property type="project" value="UniProtKB-ARBA"/>
</dbReference>
<keyword evidence="4" id="KW-0723">Serine/threonine-protein kinase</keyword>
<dbReference type="FunFam" id="3.10.20.90:FF:000048">
    <property type="entry name" value="Ras association domain family member 1"/>
    <property type="match status" value="1"/>
</dbReference>
<dbReference type="GO" id="GO:0005524">
    <property type="term" value="F:ATP binding"/>
    <property type="evidence" value="ECO:0007669"/>
    <property type="project" value="UniProtKB-UniRule"/>
</dbReference>
<dbReference type="GO" id="GO:0008270">
    <property type="term" value="F:zinc ion binding"/>
    <property type="evidence" value="ECO:0007669"/>
    <property type="project" value="UniProtKB-KW"/>
</dbReference>
<evidence type="ECO:0000256" key="11">
    <source>
        <dbReference type="ARBA" id="ARBA00022771"/>
    </source>
</evidence>
<evidence type="ECO:0000256" key="3">
    <source>
        <dbReference type="ARBA" id="ARBA00022490"/>
    </source>
</evidence>
<dbReference type="InterPro" id="IPR011524">
    <property type="entry name" value="SARAH_dom"/>
</dbReference>
<dbReference type="PROSITE" id="PS50200">
    <property type="entry name" value="RA"/>
    <property type="match status" value="1"/>
</dbReference>
<keyword evidence="8" id="KW-0053">Apoptosis</keyword>
<evidence type="ECO:0000256" key="6">
    <source>
        <dbReference type="ARBA" id="ARBA00022679"/>
    </source>
</evidence>
<evidence type="ECO:0000259" key="22">
    <source>
        <dbReference type="PROSITE" id="PS50200"/>
    </source>
</evidence>
<keyword evidence="5" id="KW-0597">Phosphoprotein</keyword>
<dbReference type="Gene3D" id="3.30.200.20">
    <property type="entry name" value="Phosphorylase Kinase, domain 1"/>
    <property type="match status" value="1"/>
</dbReference>
<dbReference type="Gene3D" id="1.20.1270.420">
    <property type="match status" value="1"/>
</dbReference>
<evidence type="ECO:0000256" key="13">
    <source>
        <dbReference type="ARBA" id="ARBA00022833"/>
    </source>
</evidence>
<dbReference type="Pfam" id="PF00069">
    <property type="entry name" value="Pkinase"/>
    <property type="match status" value="1"/>
</dbReference>
<keyword evidence="11" id="KW-0863">Zinc-finger</keyword>
<evidence type="ECO:0000256" key="17">
    <source>
        <dbReference type="ARBA" id="ARBA00073482"/>
    </source>
</evidence>
<dbReference type="PANTHER" id="PTHR22969">
    <property type="entry name" value="IKB KINASE"/>
    <property type="match status" value="1"/>
</dbReference>
<dbReference type="FunFam" id="1.10.510.10:FF:000100">
    <property type="entry name" value="inhibitor of nuclear factor kappa-B kinase subunit epsilon"/>
    <property type="match status" value="1"/>
</dbReference>
<feature type="region of interest" description="Disordered" evidence="20">
    <location>
        <begin position="857"/>
        <end position="881"/>
    </location>
</feature>
<dbReference type="Pfam" id="PF16517">
    <property type="entry name" value="Nore1-SARAH"/>
    <property type="match status" value="1"/>
</dbReference>
<comment type="similarity">
    <text evidence="2">Belongs to the protein kinase superfamily. STE Ser/Thr protein kinase family. STE20 subfamily.</text>
</comment>
<dbReference type="FunFam" id="1.20.5.110:FF:000032">
    <property type="entry name" value="Ras association domain family member 5"/>
    <property type="match status" value="1"/>
</dbReference>
<evidence type="ECO:0000256" key="2">
    <source>
        <dbReference type="ARBA" id="ARBA00008874"/>
    </source>
</evidence>
<dbReference type="Pfam" id="PF18396">
    <property type="entry name" value="TBK1_ULD"/>
    <property type="match status" value="1"/>
</dbReference>
<dbReference type="InterPro" id="IPR041087">
    <property type="entry name" value="TBK1_ULD"/>
</dbReference>
<keyword evidence="7" id="KW-0493">Microtubule</keyword>
<evidence type="ECO:0000256" key="12">
    <source>
        <dbReference type="ARBA" id="ARBA00022777"/>
    </source>
</evidence>
<evidence type="ECO:0000259" key="21">
    <source>
        <dbReference type="PROSITE" id="PS50011"/>
    </source>
</evidence>
<dbReference type="GO" id="GO:0007165">
    <property type="term" value="P:signal transduction"/>
    <property type="evidence" value="ECO:0007669"/>
    <property type="project" value="InterPro"/>
</dbReference>
<dbReference type="CDD" id="cd17220">
    <property type="entry name" value="RA_RASSF5"/>
    <property type="match status" value="1"/>
</dbReference>
<feature type="domain" description="Ras-associating" evidence="22">
    <location>
        <begin position="952"/>
        <end position="1038"/>
    </location>
</feature>
<dbReference type="InterPro" id="IPR000719">
    <property type="entry name" value="Prot_kinase_dom"/>
</dbReference>
<accession>A0A3M0JES0</accession>
<evidence type="ECO:0000256" key="5">
    <source>
        <dbReference type="ARBA" id="ARBA00022553"/>
    </source>
</evidence>
<evidence type="ECO:0000256" key="18">
    <source>
        <dbReference type="ARBA" id="ARBA00082848"/>
    </source>
</evidence>
<dbReference type="InterPro" id="IPR029071">
    <property type="entry name" value="Ubiquitin-like_domsf"/>
</dbReference>
<dbReference type="InterPro" id="IPR041309">
    <property type="entry name" value="TBK1_CC1"/>
</dbReference>